<keyword evidence="2" id="KW-1185">Reference proteome</keyword>
<dbReference type="AlphaFoldDB" id="A0A4V3D6R8"/>
<protein>
    <submittedName>
        <fullName evidence="1">Uncharacterized protein</fullName>
    </submittedName>
</protein>
<sequence length="317" mass="35637">MSTLDQNLVQSVKKRARRLSKENGLSHAQCLEMVARTNGFSSWSAMARSLSTGNPKFVEPSAIKFPDIDLTFTPGSVGLLLDLAPIGTGMGVMRAINAIAHLRPRAIDFIDPMHWLPSETCKPLHCLTACNIAFRVFRSHRQRERNELALKQGIEGLGSLGYPDRWRWEAMVLDEDIDAPGIRMDFARPAMFTESYDVQPQYSRRVAVVDMRDIDSANLLHGVLCRIAMGRYPEVHFIDPKHLVGGDVMMNFGVAAVLSGAELFAYESEAHRQQQQAFAEHRRFPEDYVVRERARILPRVVAPMFGGRFRAEVIGLS</sequence>
<name>A0A4V3D6R8_9GAMM</name>
<accession>A0A4V3D6R8</accession>
<gene>
    <name evidence="1" type="ORF">EV696_1223</name>
</gene>
<organism evidence="1 2">
    <name type="scientific">Permianibacter aggregans</name>
    <dbReference type="NCBI Taxonomy" id="1510150"/>
    <lineage>
        <taxon>Bacteria</taxon>
        <taxon>Pseudomonadati</taxon>
        <taxon>Pseudomonadota</taxon>
        <taxon>Gammaproteobacteria</taxon>
        <taxon>Pseudomonadales</taxon>
        <taxon>Pseudomonadaceae</taxon>
        <taxon>Permianibacter</taxon>
    </lineage>
</organism>
<evidence type="ECO:0000313" key="1">
    <source>
        <dbReference type="EMBL" id="TDQ44947.1"/>
    </source>
</evidence>
<comment type="caution">
    <text evidence="1">The sequence shown here is derived from an EMBL/GenBank/DDBJ whole genome shotgun (WGS) entry which is preliminary data.</text>
</comment>
<evidence type="ECO:0000313" key="2">
    <source>
        <dbReference type="Proteomes" id="UP000295375"/>
    </source>
</evidence>
<dbReference type="Proteomes" id="UP000295375">
    <property type="component" value="Unassembled WGS sequence"/>
</dbReference>
<proteinExistence type="predicted"/>
<dbReference type="OrthoDB" id="9204522at2"/>
<dbReference type="EMBL" id="SNYM01000022">
    <property type="protein sequence ID" value="TDQ44947.1"/>
    <property type="molecule type" value="Genomic_DNA"/>
</dbReference>
<reference evidence="1 2" key="1">
    <citation type="submission" date="2019-03" db="EMBL/GenBank/DDBJ databases">
        <title>Genomic Encyclopedia of Type Strains, Phase IV (KMG-IV): sequencing the most valuable type-strain genomes for metagenomic binning, comparative biology and taxonomic classification.</title>
        <authorList>
            <person name="Goeker M."/>
        </authorList>
    </citation>
    <scope>NUCLEOTIDE SEQUENCE [LARGE SCALE GENOMIC DNA]</scope>
    <source>
        <strain evidence="1 2">DSM 103792</strain>
    </source>
</reference>
<dbReference type="RefSeq" id="WP_133592925.1">
    <property type="nucleotide sequence ID" value="NZ_CP037953.1"/>
</dbReference>